<feature type="domain" description="Transglycosylase SLT" evidence="4">
    <location>
        <begin position="85"/>
        <end position="376"/>
    </location>
</feature>
<dbReference type="FunFam" id="1.10.8.350:FF:000001">
    <property type="entry name" value="Lytic murein transglycosylase B"/>
    <property type="match status" value="1"/>
</dbReference>
<dbReference type="Pfam" id="PF13406">
    <property type="entry name" value="SLT_2"/>
    <property type="match status" value="1"/>
</dbReference>
<feature type="region of interest" description="Disordered" evidence="1">
    <location>
        <begin position="32"/>
        <end position="59"/>
    </location>
</feature>
<gene>
    <name evidence="5" type="ORF">SAMN06265173_101253</name>
</gene>
<dbReference type="OrthoDB" id="9808544at2"/>
<evidence type="ECO:0000313" key="6">
    <source>
        <dbReference type="Proteomes" id="UP000316030"/>
    </source>
</evidence>
<feature type="domain" description="Peptidoglycan binding-like" evidence="3">
    <location>
        <begin position="399"/>
        <end position="452"/>
    </location>
</feature>
<dbReference type="EMBL" id="FXTO01000001">
    <property type="protein sequence ID" value="SMO35761.1"/>
    <property type="molecule type" value="Genomic_DNA"/>
</dbReference>
<dbReference type="Pfam" id="PF01471">
    <property type="entry name" value="PG_binding_1"/>
    <property type="match status" value="1"/>
</dbReference>
<dbReference type="InterPro" id="IPR023346">
    <property type="entry name" value="Lysozyme-like_dom_sf"/>
</dbReference>
<dbReference type="InterPro" id="IPR043426">
    <property type="entry name" value="MltB-like"/>
</dbReference>
<dbReference type="Proteomes" id="UP000316030">
    <property type="component" value="Unassembled WGS sequence"/>
</dbReference>
<reference evidence="5 6" key="1">
    <citation type="submission" date="2017-05" db="EMBL/GenBank/DDBJ databases">
        <authorList>
            <person name="Varghese N."/>
            <person name="Submissions S."/>
        </authorList>
    </citation>
    <scope>NUCLEOTIDE SEQUENCE [LARGE SCALE GENOMIC DNA]</scope>
    <source>
        <strain evidence="5 6">DSM 29506</strain>
    </source>
</reference>
<sequence length="457" mass="50545">MRLSIILAAMALLMIEPAGAFARAVGESLRPVGRPASGSAVSSTPTRHAVGRSLRPHPRPARIEARGEAAIQPEEPRVSSSNLGFQRWIKRFRARANAAGISNRTFDRAFDGVRYDADVIQRDRNQSEFTKTLWEYLDSAASDTRVSNGKQALRDHGRTLRAIEAKYGVDKEVVAAVWGLESAYGTYRGKTDVIEAMATLAYDGRRGKFFEQQLIAALKILENGDTTPRNMTGSWAGAMGHTQFIPTSYLSFAVDFTGDGRRDIWSDDPSDALASTAAYLARHGWVKGQPWGVEVKLPRQFNYALANRKIQKMPSEWARLGVTDMNGRAVRNYGSASLLLPAGAQGAAFLIFKNFSVIERYNTADAYVIGVGHLSDRLKGGPKIQANWPRGDRALTFSERKEMQRLLTRRGFDTKGVDGRIGPLTIDAVRDYQRAQGLAPDGYPSLRLLQRLRDQGR</sequence>
<proteinExistence type="predicted"/>
<evidence type="ECO:0000259" key="4">
    <source>
        <dbReference type="Pfam" id="PF13406"/>
    </source>
</evidence>
<organism evidence="5 6">
    <name type="scientific">Thalassovita litoralis</name>
    <dbReference type="NCBI Taxonomy" id="1010611"/>
    <lineage>
        <taxon>Bacteria</taxon>
        <taxon>Pseudomonadati</taxon>
        <taxon>Pseudomonadota</taxon>
        <taxon>Alphaproteobacteria</taxon>
        <taxon>Rhodobacterales</taxon>
        <taxon>Roseobacteraceae</taxon>
        <taxon>Thalassovita</taxon>
    </lineage>
</organism>
<dbReference type="PANTHER" id="PTHR30163:SF8">
    <property type="entry name" value="LYTIC MUREIN TRANSGLYCOSYLASE"/>
    <property type="match status" value="1"/>
</dbReference>
<evidence type="ECO:0000313" key="5">
    <source>
        <dbReference type="EMBL" id="SMO35761.1"/>
    </source>
</evidence>
<dbReference type="GO" id="GO:0008933">
    <property type="term" value="F:peptidoglycan lytic transglycosylase activity"/>
    <property type="evidence" value="ECO:0007669"/>
    <property type="project" value="TreeGrafter"/>
</dbReference>
<dbReference type="InterPro" id="IPR031304">
    <property type="entry name" value="SLT_2"/>
</dbReference>
<accession>A0A521ALV7</accession>
<dbReference type="InterPro" id="IPR036366">
    <property type="entry name" value="PGBDSf"/>
</dbReference>
<dbReference type="GO" id="GO:0009253">
    <property type="term" value="P:peptidoglycan catabolic process"/>
    <property type="evidence" value="ECO:0007669"/>
    <property type="project" value="TreeGrafter"/>
</dbReference>
<dbReference type="PANTHER" id="PTHR30163">
    <property type="entry name" value="MEMBRANE-BOUND LYTIC MUREIN TRANSGLYCOSYLASE B"/>
    <property type="match status" value="1"/>
</dbReference>
<dbReference type="Gene3D" id="1.10.530.10">
    <property type="match status" value="1"/>
</dbReference>
<keyword evidence="6" id="KW-1185">Reference proteome</keyword>
<dbReference type="NCBIfam" id="TIGR02283">
    <property type="entry name" value="MltB_2"/>
    <property type="match status" value="1"/>
</dbReference>
<evidence type="ECO:0000259" key="3">
    <source>
        <dbReference type="Pfam" id="PF01471"/>
    </source>
</evidence>
<keyword evidence="2" id="KW-0732">Signal</keyword>
<dbReference type="Gene3D" id="1.10.8.350">
    <property type="entry name" value="Bacterial muramidase"/>
    <property type="match status" value="1"/>
</dbReference>
<dbReference type="InterPro" id="IPR036365">
    <property type="entry name" value="PGBD-like_sf"/>
</dbReference>
<dbReference type="CDD" id="cd13399">
    <property type="entry name" value="Slt35-like"/>
    <property type="match status" value="1"/>
</dbReference>
<evidence type="ECO:0000256" key="2">
    <source>
        <dbReference type="SAM" id="SignalP"/>
    </source>
</evidence>
<dbReference type="InterPro" id="IPR011970">
    <property type="entry name" value="MltB_2"/>
</dbReference>
<dbReference type="InterPro" id="IPR002477">
    <property type="entry name" value="Peptidoglycan-bd-like"/>
</dbReference>
<dbReference type="SUPFAM" id="SSF53955">
    <property type="entry name" value="Lysozyme-like"/>
    <property type="match status" value="1"/>
</dbReference>
<evidence type="ECO:0000256" key="1">
    <source>
        <dbReference type="SAM" id="MobiDB-lite"/>
    </source>
</evidence>
<feature type="chain" id="PRO_5022185391" evidence="2">
    <location>
        <begin position="23"/>
        <end position="457"/>
    </location>
</feature>
<protein>
    <submittedName>
        <fullName evidence="5">Membrane-bound lytic murein transglycosylase B</fullName>
    </submittedName>
</protein>
<feature type="signal peptide" evidence="2">
    <location>
        <begin position="1"/>
        <end position="22"/>
    </location>
</feature>
<name>A0A521ALV7_9RHOB</name>
<dbReference type="RefSeq" id="WP_142491560.1">
    <property type="nucleotide sequence ID" value="NZ_FXTO01000001.1"/>
</dbReference>
<dbReference type="AlphaFoldDB" id="A0A521ALV7"/>
<dbReference type="Gene3D" id="1.10.101.10">
    <property type="entry name" value="PGBD-like superfamily/PGBD"/>
    <property type="match status" value="1"/>
</dbReference>
<dbReference type="SUPFAM" id="SSF47090">
    <property type="entry name" value="PGBD-like"/>
    <property type="match status" value="1"/>
</dbReference>